<keyword evidence="1 7" id="KW-0444">Lipid biosynthesis</keyword>
<dbReference type="GO" id="GO:0009245">
    <property type="term" value="P:lipid A biosynthetic process"/>
    <property type="evidence" value="ECO:0007669"/>
    <property type="project" value="UniProtKB-UniRule"/>
</dbReference>
<comment type="similarity">
    <text evidence="7">Belongs to the polysaccharide deacetylase family. ArnD deformylase subfamily.</text>
</comment>
<evidence type="ECO:0000256" key="6">
    <source>
        <dbReference type="ARBA" id="ARBA00023251"/>
    </source>
</evidence>
<dbReference type="KEGG" id="serq:CWC46_02830"/>
<protein>
    <recommendedName>
        <fullName evidence="7">Probable 4-deoxy-4-formamido-L-arabinose-phosphoundecaprenol deformylase ArnD</fullName>
        <ecNumber evidence="7">3.5.1.n3</ecNumber>
    </recommendedName>
</protein>
<name>A0A2I5TF17_SERS3</name>
<dbReference type="AlphaFoldDB" id="A0A2I5TF17"/>
<comment type="pathway">
    <text evidence="7">Bacterial outer membrane biogenesis; lipopolysaccharide biosynthesis.</text>
</comment>
<dbReference type="Gene3D" id="3.20.20.370">
    <property type="entry name" value="Glycoside hydrolase/deacetylase"/>
    <property type="match status" value="1"/>
</dbReference>
<evidence type="ECO:0000256" key="7">
    <source>
        <dbReference type="HAMAP-Rule" id="MF_01870"/>
    </source>
</evidence>
<keyword evidence="5 7" id="KW-0443">Lipid metabolism</keyword>
<reference evidence="10" key="4">
    <citation type="submission" date="2017-11" db="EMBL/GenBank/DDBJ databases">
        <title>Complete genome sequence of Serratia sp. ATCC 39006.</title>
        <authorList>
            <person name="Hampton H.G."/>
            <person name="Jackson S.A."/>
            <person name="Jauregui R."/>
            <person name="Poulter G.T.M."/>
            <person name="Salmond G.P.C."/>
            <person name="Fineran P.C."/>
        </authorList>
    </citation>
    <scope>NUCLEOTIDE SEQUENCE</scope>
    <source>
        <strain evidence="10">ATCC 39006</strain>
    </source>
</reference>
<keyword evidence="2 7" id="KW-0441">Lipid A biosynthesis</keyword>
<reference evidence="10 11" key="1">
    <citation type="journal article" date="2013" name="Genome Announc.">
        <title>Draft genome sequence of Serratia sp. strain ATCC 39006, a model bacterium for analysis of the biosynthesis and regulation of prodigiosin, a carbapenem, and gas vesicles.</title>
        <authorList>
            <person name="Fineran P.C."/>
            <person name="Iglesias Cans M.C."/>
            <person name="Ramsay J.P."/>
            <person name="Wilf N.M."/>
            <person name="Cossyleon D."/>
            <person name="McNeil M.B."/>
            <person name="Williamson N.R."/>
            <person name="Monson R.E."/>
            <person name="Becher S.A."/>
            <person name="Stanton J.A."/>
            <person name="Brugger K."/>
            <person name="Brown S.D."/>
            <person name="Salmond G.P."/>
        </authorList>
    </citation>
    <scope>NUCLEOTIDE SEQUENCE [LARGE SCALE GENOMIC DNA]</scope>
    <source>
        <strain evidence="10">ATCC 39006</strain>
        <strain evidence="11">ATCC 39006 / SC 11482</strain>
    </source>
</reference>
<evidence type="ECO:0000256" key="2">
    <source>
        <dbReference type="ARBA" id="ARBA00022556"/>
    </source>
</evidence>
<dbReference type="Proteomes" id="UP000233778">
    <property type="component" value="Chromosome"/>
</dbReference>
<dbReference type="GO" id="GO:0009103">
    <property type="term" value="P:lipopolysaccharide biosynthetic process"/>
    <property type="evidence" value="ECO:0007669"/>
    <property type="project" value="UniProtKB-UniRule"/>
</dbReference>
<accession>A0A2I5TF17</accession>
<keyword evidence="11" id="KW-1185">Reference proteome</keyword>
<evidence type="ECO:0000256" key="5">
    <source>
        <dbReference type="ARBA" id="ARBA00023098"/>
    </source>
</evidence>
<comment type="function">
    <text evidence="7">Catalyzes the deformylation of 4-deoxy-4-formamido-L-arabinose-phosphoundecaprenol to 4-amino-4-deoxy-L-arabinose-phosphoundecaprenol. The modified arabinose is attached to lipid A and is required for resistance to polymyxin and cationic antimicrobial peptides.</text>
</comment>
<sequence length="300" mass="33517">MRKVGLRIDVDTWRGTRVGVPRLLTSLETHGVRASFFFSLGPDNMGRHLWRLIRPVFLWKMLRSNAASLYGWDILLAGTAWPGRVISRGLAGQISAATQRHEVGLHAWDHFAWQTWAGVWNRAKMKQQTQLAYDALSEITHQPVMCSAVAGWRADQNVVEAKQAFPFHYNSDCRGTAPFRPLLDDGSTGTVQIPVTLPTWDEAIGRETNADDFNRYILDRIKQDEGTPVYTIHAEVEGILMNGKFDELLTMATQEGIQFCPLSELLPADLATLPLGRIVRGTLAGRDGWLGCQQSVGDAY</sequence>
<evidence type="ECO:0000313" key="12">
    <source>
        <dbReference type="Proteomes" id="UP000233778"/>
    </source>
</evidence>
<dbReference type="STRING" id="104623.Ser39006_00434"/>
<reference evidence="10" key="2">
    <citation type="submission" date="2013-09" db="EMBL/GenBank/DDBJ databases">
        <authorList>
            <person name="Wang G."/>
            <person name="Yang Y."/>
            <person name="Su Y."/>
        </authorList>
    </citation>
    <scope>NUCLEOTIDE SEQUENCE</scope>
    <source>
        <strain evidence="10">ATCC 39006</strain>
    </source>
</reference>
<dbReference type="HAMAP" id="MF_01870">
    <property type="entry name" value="ArnD"/>
    <property type="match status" value="1"/>
</dbReference>
<dbReference type="GO" id="GO:0036108">
    <property type="term" value="P:4-amino-4-deoxy-alpha-L-arabinopyranosyl undecaprenyl phosphate biosynthetic process"/>
    <property type="evidence" value="ECO:0007669"/>
    <property type="project" value="UniProtKB-UniRule"/>
</dbReference>
<dbReference type="SUPFAM" id="SSF88713">
    <property type="entry name" value="Glycoside hydrolase/deacetylase"/>
    <property type="match status" value="1"/>
</dbReference>
<dbReference type="NCBIfam" id="NF011923">
    <property type="entry name" value="PRK15394.1"/>
    <property type="match status" value="1"/>
</dbReference>
<dbReference type="InterPro" id="IPR023557">
    <property type="entry name" value="ArnD"/>
</dbReference>
<evidence type="ECO:0000313" key="10">
    <source>
        <dbReference type="EMBL" id="AUH03160.1"/>
    </source>
</evidence>
<dbReference type="PROSITE" id="PS51677">
    <property type="entry name" value="NODB"/>
    <property type="match status" value="1"/>
</dbReference>
<keyword evidence="6 7" id="KW-0046">Antibiotic resistance</keyword>
<dbReference type="InterPro" id="IPR011330">
    <property type="entry name" value="Glyco_hydro/deAcase_b/a-brl"/>
</dbReference>
<evidence type="ECO:0000313" key="11">
    <source>
        <dbReference type="Proteomes" id="UP000017700"/>
    </source>
</evidence>
<dbReference type="InterPro" id="IPR002509">
    <property type="entry name" value="NODB_dom"/>
</dbReference>
<proteinExistence type="inferred from homology"/>
<keyword evidence="3 7" id="KW-0378">Hydrolase</keyword>
<dbReference type="OrthoDB" id="5589314at2"/>
<dbReference type="GO" id="GO:0016020">
    <property type="term" value="C:membrane"/>
    <property type="evidence" value="ECO:0007669"/>
    <property type="project" value="GOC"/>
</dbReference>
<dbReference type="EMBL" id="CP025084">
    <property type="protein sequence ID" value="AUH03160.1"/>
    <property type="molecule type" value="Genomic_DNA"/>
</dbReference>
<organism evidence="10 11">
    <name type="scientific">Serratia sp. (strain ATCC 39006)</name>
    <name type="common">Prodigiosinella confusarubida</name>
    <dbReference type="NCBI Taxonomy" id="104623"/>
    <lineage>
        <taxon>Bacteria</taxon>
        <taxon>Pseudomonadati</taxon>
        <taxon>Pseudomonadota</taxon>
        <taxon>Gammaproteobacteria</taxon>
        <taxon>Enterobacterales</taxon>
        <taxon>Pectobacteriaceae</taxon>
        <taxon>Prodigiosinella</taxon>
    </lineage>
</organism>
<reference evidence="9 12" key="3">
    <citation type="submission" date="2017-11" db="EMBL/GenBank/DDBJ databases">
        <title>Complete genome sequence of Serratia sp. ATCC 39006 LacA.</title>
        <authorList>
            <person name="Hampton H.G."/>
            <person name="Jackson S.A."/>
            <person name="Jauregui R."/>
            <person name="Poulter G.T.M."/>
            <person name="Salmond G.P.C."/>
            <person name="Fineran P.C."/>
        </authorList>
    </citation>
    <scope>NUCLEOTIDE SEQUENCE [LARGE SCALE GENOMIC DNA]</scope>
    <source>
        <strain evidence="9 12">ATCC 39006</strain>
    </source>
</reference>
<dbReference type="KEGG" id="sera:Ser39006_002830"/>
<comment type="pathway">
    <text evidence="7">Glycolipid biosynthesis; 4-amino-4-deoxy-alpha-L-arabinose undecaprenyl phosphate biosynthesis; 4-amino-4-deoxy-alpha-L-arabinose undecaprenyl phosphate from UDP-4-deoxy-4-formamido-beta-L-arabinose and undecaprenyl phosphate: step 2/2.</text>
</comment>
<dbReference type="RefSeq" id="WP_021013710.1">
    <property type="nucleotide sequence ID" value="NZ_CP025084.1"/>
</dbReference>
<dbReference type="Proteomes" id="UP000017700">
    <property type="component" value="Chromosome"/>
</dbReference>
<evidence type="ECO:0000259" key="8">
    <source>
        <dbReference type="PROSITE" id="PS51677"/>
    </source>
</evidence>
<dbReference type="EC" id="3.5.1.n3" evidence="7"/>
<keyword evidence="4 7" id="KW-0448">Lipopolysaccharide biosynthesis</keyword>
<feature type="domain" description="NodB homology" evidence="8">
    <location>
        <begin position="2"/>
        <end position="260"/>
    </location>
</feature>
<gene>
    <name evidence="7" type="primary">arnD</name>
    <name evidence="9" type="ORF">CWC46_02830</name>
    <name evidence="10" type="ORF">Ser39006_002830</name>
</gene>
<comment type="catalytic activity">
    <reaction evidence="7">
        <text>4-deoxy-4-formamido-alpha-L-arabinopyranosyl di-trans,octa-cis-undecaprenyl phosphate + H2O = 4-amino-4-deoxy-alpha-L-arabinopyranosyl di-trans,octa-cis-undecaprenyl phosphate + formate</text>
        <dbReference type="Rhea" id="RHEA:27734"/>
        <dbReference type="ChEBI" id="CHEBI:15377"/>
        <dbReference type="ChEBI" id="CHEBI:15740"/>
        <dbReference type="ChEBI" id="CHEBI:58909"/>
        <dbReference type="ChEBI" id="CHEBI:60463"/>
        <dbReference type="EC" id="3.5.1.n3"/>
    </reaction>
</comment>
<evidence type="ECO:0000313" key="9">
    <source>
        <dbReference type="EMBL" id="AUG98845.1"/>
    </source>
</evidence>
<evidence type="ECO:0000256" key="3">
    <source>
        <dbReference type="ARBA" id="ARBA00022801"/>
    </source>
</evidence>
<evidence type="ECO:0000256" key="4">
    <source>
        <dbReference type="ARBA" id="ARBA00022985"/>
    </source>
</evidence>
<dbReference type="UniPathway" id="UPA00030"/>
<dbReference type="GO" id="GO:0046677">
    <property type="term" value="P:response to antibiotic"/>
    <property type="evidence" value="ECO:0007669"/>
    <property type="project" value="UniProtKB-KW"/>
</dbReference>
<dbReference type="EMBL" id="CP025085">
    <property type="protein sequence ID" value="AUG98845.1"/>
    <property type="molecule type" value="Genomic_DNA"/>
</dbReference>
<dbReference type="GO" id="GO:0016811">
    <property type="term" value="F:hydrolase activity, acting on carbon-nitrogen (but not peptide) bonds, in linear amides"/>
    <property type="evidence" value="ECO:0007669"/>
    <property type="project" value="UniProtKB-UniRule"/>
</dbReference>
<dbReference type="UniPathway" id="UPA00036">
    <property type="reaction ID" value="UER00496"/>
</dbReference>
<evidence type="ECO:0000256" key="1">
    <source>
        <dbReference type="ARBA" id="ARBA00022516"/>
    </source>
</evidence>